<keyword evidence="5" id="KW-0004">4Fe-4S</keyword>
<dbReference type="eggNOG" id="COG1573">
    <property type="taxonomic scope" value="Bacteria"/>
</dbReference>
<dbReference type="InterPro" id="IPR005122">
    <property type="entry name" value="Uracil-DNA_glycosylase-like"/>
</dbReference>
<evidence type="ECO:0000256" key="3">
    <source>
        <dbReference type="ARBA" id="ARBA00012030"/>
    </source>
</evidence>
<feature type="domain" description="Uracil-DNA glycosylase-like" evidence="13">
    <location>
        <begin position="149"/>
        <end position="302"/>
    </location>
</feature>
<feature type="compositionally biased region" description="Pro residues" evidence="12">
    <location>
        <begin position="70"/>
        <end position="81"/>
    </location>
</feature>
<dbReference type="EnsemblBacteria" id="ABC21071">
    <property type="protein sequence ID" value="ABC21071"/>
    <property type="gene ID" value="Rru_A0266"/>
</dbReference>
<evidence type="ECO:0000256" key="11">
    <source>
        <dbReference type="ARBA" id="ARBA00023204"/>
    </source>
</evidence>
<dbReference type="HOGENOM" id="CLU_044815_1_0_5"/>
<evidence type="ECO:0000256" key="10">
    <source>
        <dbReference type="ARBA" id="ARBA00023014"/>
    </source>
</evidence>
<evidence type="ECO:0000259" key="13">
    <source>
        <dbReference type="SMART" id="SM00986"/>
    </source>
</evidence>
<dbReference type="PANTHER" id="PTHR33693">
    <property type="entry name" value="TYPE-5 URACIL-DNA GLYCOSYLASE"/>
    <property type="match status" value="1"/>
</dbReference>
<evidence type="ECO:0000256" key="1">
    <source>
        <dbReference type="ARBA" id="ARBA00001400"/>
    </source>
</evidence>
<evidence type="ECO:0000256" key="7">
    <source>
        <dbReference type="ARBA" id="ARBA00022763"/>
    </source>
</evidence>
<evidence type="ECO:0000256" key="6">
    <source>
        <dbReference type="ARBA" id="ARBA00022723"/>
    </source>
</evidence>
<dbReference type="Pfam" id="PF03167">
    <property type="entry name" value="UDG"/>
    <property type="match status" value="1"/>
</dbReference>
<keyword evidence="9" id="KW-0408">Iron</keyword>
<keyword evidence="7" id="KW-0227">DNA damage</keyword>
<dbReference type="EMBL" id="CP000230">
    <property type="protein sequence ID" value="ABC21071.1"/>
    <property type="molecule type" value="Genomic_DNA"/>
</dbReference>
<reference evidence="14 15" key="1">
    <citation type="journal article" date="2011" name="Stand. Genomic Sci.">
        <title>Complete genome sequence of Rhodospirillum rubrum type strain (S1).</title>
        <authorList>
            <person name="Munk A.C."/>
            <person name="Copeland A."/>
            <person name="Lucas S."/>
            <person name="Lapidus A."/>
            <person name="Del Rio T.G."/>
            <person name="Barry K."/>
            <person name="Detter J.C."/>
            <person name="Hammon N."/>
            <person name="Israni S."/>
            <person name="Pitluck S."/>
            <person name="Brettin T."/>
            <person name="Bruce D."/>
            <person name="Han C."/>
            <person name="Tapia R."/>
            <person name="Gilna P."/>
            <person name="Schmutz J."/>
            <person name="Larimer F."/>
            <person name="Land M."/>
            <person name="Kyrpides N.C."/>
            <person name="Mavromatis K."/>
            <person name="Richardson P."/>
            <person name="Rohde M."/>
            <person name="Goker M."/>
            <person name="Klenk H.P."/>
            <person name="Zhang Y."/>
            <person name="Roberts G.P."/>
            <person name="Reslewic S."/>
            <person name="Schwartz D.C."/>
        </authorList>
    </citation>
    <scope>NUCLEOTIDE SEQUENCE [LARGE SCALE GENOMIC DNA]</scope>
    <source>
        <strain evidence="15">ATCC 11170 / ATH 1.1.1 / DSM 467 / LMG 4362 / NCIMB 8255 / S1</strain>
    </source>
</reference>
<dbReference type="GO" id="GO:0004844">
    <property type="term" value="F:uracil DNA N-glycosylase activity"/>
    <property type="evidence" value="ECO:0007669"/>
    <property type="project" value="UniProtKB-EC"/>
</dbReference>
<keyword evidence="11" id="KW-0234">DNA repair</keyword>
<dbReference type="Proteomes" id="UP000001929">
    <property type="component" value="Chromosome"/>
</dbReference>
<accession>Q2RXS4</accession>
<dbReference type="InterPro" id="IPR005273">
    <property type="entry name" value="Ura-DNA_glyco_family4"/>
</dbReference>
<evidence type="ECO:0000256" key="12">
    <source>
        <dbReference type="SAM" id="MobiDB-lite"/>
    </source>
</evidence>
<evidence type="ECO:0000313" key="15">
    <source>
        <dbReference type="Proteomes" id="UP000001929"/>
    </source>
</evidence>
<keyword evidence="15" id="KW-1185">Reference proteome</keyword>
<sequence length="315" mass="33391">MSTDALPPPPARQAGPLSAPGSFLGQGGEEGHGFDLAGLLGWYLEAGVDLAVGDSPLDRYALSERAPVPRVAPPAARPPTPAASRPTGRTPGGPRIEDGGPNDEPPTQAESQRAASFLAAQAGSLEDLRTALDSFRSCALRRTATQTVFADGCPQSGMMIIGEAPGADEDRLGRPFVGVSGKLLDAMLGSIGLDRADSCYITNVVPWRPPGNRKPTADEVALCLPFLERHIALVRPRLILAVGGLAAQALFGRSEGITRLRGHWHDYEGPGLDRSVPVLATFHPAYLLRTPAQKRLAWRDLLALRQRLDSLPSLS</sequence>
<dbReference type="InterPro" id="IPR036895">
    <property type="entry name" value="Uracil-DNA_glycosylase-like_sf"/>
</dbReference>
<feature type="region of interest" description="Disordered" evidence="12">
    <location>
        <begin position="68"/>
        <end position="113"/>
    </location>
</feature>
<protein>
    <recommendedName>
        <fullName evidence="4">Type-4 uracil-DNA glycosylase</fullName>
        <ecNumber evidence="3">3.2.2.27</ecNumber>
    </recommendedName>
</protein>
<dbReference type="GO" id="GO:0051539">
    <property type="term" value="F:4 iron, 4 sulfur cluster binding"/>
    <property type="evidence" value="ECO:0007669"/>
    <property type="project" value="UniProtKB-KW"/>
</dbReference>
<comment type="catalytic activity">
    <reaction evidence="1">
        <text>Hydrolyzes single-stranded DNA or mismatched double-stranded DNA and polynucleotides, releasing free uracil.</text>
        <dbReference type="EC" id="3.2.2.27"/>
    </reaction>
</comment>
<dbReference type="GO" id="GO:0006281">
    <property type="term" value="P:DNA repair"/>
    <property type="evidence" value="ECO:0007669"/>
    <property type="project" value="UniProtKB-KW"/>
</dbReference>
<dbReference type="STRING" id="269796.Rru_A0266"/>
<dbReference type="SMART" id="SM00987">
    <property type="entry name" value="UreE_C"/>
    <property type="match status" value="1"/>
</dbReference>
<dbReference type="SMART" id="SM00986">
    <property type="entry name" value="UDG"/>
    <property type="match status" value="1"/>
</dbReference>
<dbReference type="NCBIfam" id="TIGR00758">
    <property type="entry name" value="UDG_fam4"/>
    <property type="match status" value="1"/>
</dbReference>
<evidence type="ECO:0000256" key="5">
    <source>
        <dbReference type="ARBA" id="ARBA00022485"/>
    </source>
</evidence>
<dbReference type="PATRIC" id="fig|269796.9.peg.320"/>
<keyword evidence="8" id="KW-0378">Hydrolase</keyword>
<organism evidence="14 15">
    <name type="scientific">Rhodospirillum rubrum (strain ATCC 11170 / ATH 1.1.1 / DSM 467 / LMG 4362 / NCIMB 8255 / S1)</name>
    <dbReference type="NCBI Taxonomy" id="269796"/>
    <lineage>
        <taxon>Bacteria</taxon>
        <taxon>Pseudomonadati</taxon>
        <taxon>Pseudomonadota</taxon>
        <taxon>Alphaproteobacteria</taxon>
        <taxon>Rhodospirillales</taxon>
        <taxon>Rhodospirillaceae</taxon>
        <taxon>Rhodospirillum</taxon>
    </lineage>
</organism>
<evidence type="ECO:0000256" key="9">
    <source>
        <dbReference type="ARBA" id="ARBA00023004"/>
    </source>
</evidence>
<dbReference type="PANTHER" id="PTHR33693:SF1">
    <property type="entry name" value="TYPE-4 URACIL-DNA GLYCOSYLASE"/>
    <property type="match status" value="1"/>
</dbReference>
<gene>
    <name evidence="14" type="ordered locus">Rru_A0266</name>
</gene>
<dbReference type="SUPFAM" id="SSF52141">
    <property type="entry name" value="Uracil-DNA glycosylase-like"/>
    <property type="match status" value="1"/>
</dbReference>
<feature type="compositionally biased region" description="Pro residues" evidence="12">
    <location>
        <begin position="1"/>
        <end position="11"/>
    </location>
</feature>
<feature type="region of interest" description="Disordered" evidence="12">
    <location>
        <begin position="1"/>
        <end position="31"/>
    </location>
</feature>
<evidence type="ECO:0000256" key="2">
    <source>
        <dbReference type="ARBA" id="ARBA00006521"/>
    </source>
</evidence>
<dbReference type="RefSeq" id="WP_011388019.1">
    <property type="nucleotide sequence ID" value="NC_007643.1"/>
</dbReference>
<dbReference type="InterPro" id="IPR051536">
    <property type="entry name" value="UDG_Type-4/5"/>
</dbReference>
<keyword evidence="10" id="KW-0411">Iron-sulfur</keyword>
<comment type="similarity">
    <text evidence="2">Belongs to the uracil-DNA glycosylase (UDG) superfamily. Type 4 (UDGa) family.</text>
</comment>
<keyword evidence="6" id="KW-0479">Metal-binding</keyword>
<dbReference type="Gene3D" id="3.40.470.10">
    <property type="entry name" value="Uracil-DNA glycosylase-like domain"/>
    <property type="match status" value="1"/>
</dbReference>
<dbReference type="GO" id="GO:0046872">
    <property type="term" value="F:metal ion binding"/>
    <property type="evidence" value="ECO:0007669"/>
    <property type="project" value="UniProtKB-KW"/>
</dbReference>
<name>Q2RXS4_RHORT</name>
<proteinExistence type="inferred from homology"/>
<dbReference type="PhylomeDB" id="Q2RXS4"/>
<evidence type="ECO:0000256" key="4">
    <source>
        <dbReference type="ARBA" id="ARBA00019403"/>
    </source>
</evidence>
<dbReference type="KEGG" id="rru:Rru_A0266"/>
<dbReference type="AlphaFoldDB" id="Q2RXS4"/>
<dbReference type="CDD" id="cd10030">
    <property type="entry name" value="UDG-F4_TTUDGA_SPO1dp_like"/>
    <property type="match status" value="1"/>
</dbReference>
<evidence type="ECO:0000313" key="14">
    <source>
        <dbReference type="EMBL" id="ABC21071.1"/>
    </source>
</evidence>
<dbReference type="EC" id="3.2.2.27" evidence="3"/>
<evidence type="ECO:0000256" key="8">
    <source>
        <dbReference type="ARBA" id="ARBA00022801"/>
    </source>
</evidence>